<dbReference type="Proteomes" id="UP000184052">
    <property type="component" value="Unassembled WGS sequence"/>
</dbReference>
<evidence type="ECO:0000313" key="2">
    <source>
        <dbReference type="Proteomes" id="UP000184052"/>
    </source>
</evidence>
<sequence length="55" mass="6562">MSIHEARTSVNSAQFRILDSMIDGVRLINKYMTVIHTNESIEKKHYVPYHWKKML</sequence>
<gene>
    <name evidence="1" type="ORF">SAMN02745751_01429</name>
</gene>
<protein>
    <submittedName>
        <fullName evidence="1">Uncharacterized protein</fullName>
    </submittedName>
</protein>
<proteinExistence type="predicted"/>
<dbReference type="EMBL" id="FQZL01000008">
    <property type="protein sequence ID" value="SHI95198.1"/>
    <property type="molecule type" value="Genomic_DNA"/>
</dbReference>
<reference evidence="1 2" key="1">
    <citation type="submission" date="2016-11" db="EMBL/GenBank/DDBJ databases">
        <authorList>
            <person name="Jaros S."/>
            <person name="Januszkiewicz K."/>
            <person name="Wedrychowicz H."/>
        </authorList>
    </citation>
    <scope>NUCLEOTIDE SEQUENCE [LARGE SCALE GENOMIC DNA]</scope>
    <source>
        <strain evidence="1 2">DSM 17477</strain>
    </source>
</reference>
<accession>A0A1M6FBT2</accession>
<dbReference type="STRING" id="1121476.SAMN02745751_01429"/>
<keyword evidence="2" id="KW-1185">Reference proteome</keyword>
<dbReference type="AlphaFoldDB" id="A0A1M6FBT2"/>
<organism evidence="1 2">
    <name type="scientific">Dethiosulfatibacter aminovorans DSM 17477</name>
    <dbReference type="NCBI Taxonomy" id="1121476"/>
    <lineage>
        <taxon>Bacteria</taxon>
        <taxon>Bacillati</taxon>
        <taxon>Bacillota</taxon>
        <taxon>Tissierellia</taxon>
        <taxon>Dethiosulfatibacter</taxon>
    </lineage>
</organism>
<evidence type="ECO:0000313" key="1">
    <source>
        <dbReference type="EMBL" id="SHI95198.1"/>
    </source>
</evidence>
<name>A0A1M6FBT2_9FIRM</name>